<feature type="compositionally biased region" description="Basic residues" evidence="1">
    <location>
        <begin position="279"/>
        <end position="291"/>
    </location>
</feature>
<keyword evidence="3" id="KW-1185">Reference proteome</keyword>
<feature type="region of interest" description="Disordered" evidence="1">
    <location>
        <begin position="265"/>
        <end position="302"/>
    </location>
</feature>
<gene>
    <name evidence="2" type="ORF">HGA03_17170</name>
</gene>
<proteinExistence type="predicted"/>
<evidence type="ECO:0008006" key="4">
    <source>
        <dbReference type="Google" id="ProtNLM"/>
    </source>
</evidence>
<organism evidence="2 3">
    <name type="scientific">Cellulomonas denverensis</name>
    <dbReference type="NCBI Taxonomy" id="264297"/>
    <lineage>
        <taxon>Bacteria</taxon>
        <taxon>Bacillati</taxon>
        <taxon>Actinomycetota</taxon>
        <taxon>Actinomycetes</taxon>
        <taxon>Micrococcales</taxon>
        <taxon>Cellulomonadaceae</taxon>
        <taxon>Cellulomonas</taxon>
    </lineage>
</organism>
<comment type="caution">
    <text evidence="2">The sequence shown here is derived from an EMBL/GenBank/DDBJ whole genome shotgun (WGS) entry which is preliminary data.</text>
</comment>
<dbReference type="EMBL" id="JAAXOX010000014">
    <property type="protein sequence ID" value="NKY24394.1"/>
    <property type="molecule type" value="Genomic_DNA"/>
</dbReference>
<evidence type="ECO:0000313" key="3">
    <source>
        <dbReference type="Proteomes" id="UP000581206"/>
    </source>
</evidence>
<sequence>MSESDGVDETIRGGMRTAITAAGYAGQQVAQVVTDRARAAAQERELAARDLQERYDAERASARAHVAVVDRQEWWETATQAKVARVWETANAWRGQDPDIDRAAQTIDRQVQERYGVDPAQLAEQVRAERVAELRAAAAQQSEYEHARQWAHEHDPGLLADHDRELMGSDNARDDARTRERFVETWRDRTGAAVDGGAHRAADRVDELSAAAVLAEPGEGRVAARTELAREAEVPYDSAERRQQLAARLDGAGIDSEAKEARLISDASQAVPANEAIVRRRAAPKARRARPQGRQQDKSLSR</sequence>
<accession>A0A7X6KYM6</accession>
<name>A0A7X6KYM6_9CELL</name>
<evidence type="ECO:0000313" key="2">
    <source>
        <dbReference type="EMBL" id="NKY24394.1"/>
    </source>
</evidence>
<evidence type="ECO:0000256" key="1">
    <source>
        <dbReference type="SAM" id="MobiDB-lite"/>
    </source>
</evidence>
<dbReference type="AlphaFoldDB" id="A0A7X6KYM6"/>
<reference evidence="2 3" key="1">
    <citation type="submission" date="2020-04" db="EMBL/GenBank/DDBJ databases">
        <title>MicrobeNet Type strains.</title>
        <authorList>
            <person name="Nicholson A.C."/>
        </authorList>
    </citation>
    <scope>NUCLEOTIDE SEQUENCE [LARGE SCALE GENOMIC DNA]</scope>
    <source>
        <strain evidence="2 3">ATCC BAA-788</strain>
    </source>
</reference>
<dbReference type="Proteomes" id="UP000581206">
    <property type="component" value="Unassembled WGS sequence"/>
</dbReference>
<protein>
    <recommendedName>
        <fullName evidence="4">Colicin import membrane protein</fullName>
    </recommendedName>
</protein>
<dbReference type="RefSeq" id="WP_168631509.1">
    <property type="nucleotide sequence ID" value="NZ_BONL01000019.1"/>
</dbReference>